<protein>
    <recommendedName>
        <fullName evidence="1">DinB-like domain-containing protein</fullName>
    </recommendedName>
</protein>
<reference evidence="2 3" key="1">
    <citation type="submission" date="2023-05" db="EMBL/GenBank/DDBJ databases">
        <title>Draft genome of Paenibacillus sp. CCS26.</title>
        <authorList>
            <person name="Akita H."/>
            <person name="Shinto Y."/>
            <person name="Kimura Z."/>
        </authorList>
    </citation>
    <scope>NUCLEOTIDE SEQUENCE [LARGE SCALE GENOMIC DNA]</scope>
    <source>
        <strain evidence="2 3">CCS26</strain>
    </source>
</reference>
<gene>
    <name evidence="2" type="ORF">PghCCS26_15990</name>
</gene>
<dbReference type="RefSeq" id="WP_317979456.1">
    <property type="nucleotide sequence ID" value="NZ_BTCL01000004.1"/>
</dbReference>
<dbReference type="Gene3D" id="1.20.120.450">
    <property type="entry name" value="dinb family like domain"/>
    <property type="match status" value="1"/>
</dbReference>
<accession>A0ABQ6NH98</accession>
<keyword evidence="3" id="KW-1185">Reference proteome</keyword>
<dbReference type="EMBL" id="BTCL01000004">
    <property type="protein sequence ID" value="GMK44471.1"/>
    <property type="molecule type" value="Genomic_DNA"/>
</dbReference>
<name>A0ABQ6NH98_9BACL</name>
<dbReference type="InterPro" id="IPR034660">
    <property type="entry name" value="DinB/YfiT-like"/>
</dbReference>
<feature type="domain" description="DinB-like" evidence="1">
    <location>
        <begin position="20"/>
        <end position="147"/>
    </location>
</feature>
<evidence type="ECO:0000259" key="1">
    <source>
        <dbReference type="Pfam" id="PF12867"/>
    </source>
</evidence>
<dbReference type="InterPro" id="IPR024775">
    <property type="entry name" value="DinB-like"/>
</dbReference>
<comment type="caution">
    <text evidence="2">The sequence shown here is derived from an EMBL/GenBank/DDBJ whole genome shotgun (WGS) entry which is preliminary data.</text>
</comment>
<organism evidence="2 3">
    <name type="scientific">Paenibacillus glycanilyticus</name>
    <dbReference type="NCBI Taxonomy" id="126569"/>
    <lineage>
        <taxon>Bacteria</taxon>
        <taxon>Bacillati</taxon>
        <taxon>Bacillota</taxon>
        <taxon>Bacilli</taxon>
        <taxon>Bacillales</taxon>
        <taxon>Paenibacillaceae</taxon>
        <taxon>Paenibacillus</taxon>
    </lineage>
</organism>
<dbReference type="SUPFAM" id="SSF109854">
    <property type="entry name" value="DinB/YfiT-like putative metalloenzymes"/>
    <property type="match status" value="1"/>
</dbReference>
<sequence>MITKTVAQLGRYVESVPLQLRAWSEERMATPRALGKWSSLQILGHLCDSAINNCRRIVEAPTAAGLYVITPYNQDKWVEAQQYASAPAEEIIALWDSLNRSMVRVISAVPVDTLTTCHIQLPNGETHTLEWLIKDYLEHLEHHLKQISPDLLLGELLMP</sequence>
<dbReference type="Proteomes" id="UP001285921">
    <property type="component" value="Unassembled WGS sequence"/>
</dbReference>
<proteinExistence type="predicted"/>
<evidence type="ECO:0000313" key="2">
    <source>
        <dbReference type="EMBL" id="GMK44471.1"/>
    </source>
</evidence>
<evidence type="ECO:0000313" key="3">
    <source>
        <dbReference type="Proteomes" id="UP001285921"/>
    </source>
</evidence>
<dbReference type="Pfam" id="PF12867">
    <property type="entry name" value="DinB_2"/>
    <property type="match status" value="1"/>
</dbReference>